<dbReference type="EMBL" id="BRXY01000073">
    <property type="protein sequence ID" value="GMH61702.1"/>
    <property type="molecule type" value="Genomic_DNA"/>
</dbReference>
<sequence>MIQLIDPLSSYAVREDGADDWAIFFLMMLPSISFWVFAGGLHLIGANNSYRGKVKVRDMIMTQLFIDCIQFLASVPRLFIEEHSRHFTCDWRKLILGVMVIDVVEYVCHRAMHTVSFLKPIHKRHHNLMPVHTLGAYYNSTFEAAFVGIILGVTAVGIFQLTILEISIVASFGASMTVIDHTPKRFWSSKWRQIKQPRSNPNCPKEECGTDDDSDNFNDEEKDEMFGFSDHEIHHNVCPGSNYSQPFSPLLDYVFGTRFIDVMNKTGQDPKEVLRRARDRRDRQEKQKPAMQASMENDELWDSKKVS</sequence>
<feature type="region of interest" description="Disordered" evidence="5">
    <location>
        <begin position="195"/>
        <end position="222"/>
    </location>
</feature>
<dbReference type="OrthoDB" id="408954at2759"/>
<feature type="compositionally biased region" description="Acidic residues" evidence="5">
    <location>
        <begin position="209"/>
        <end position="222"/>
    </location>
</feature>
<dbReference type="Proteomes" id="UP001165085">
    <property type="component" value="Unassembled WGS sequence"/>
</dbReference>
<organism evidence="8 9">
    <name type="scientific">Triparma strigata</name>
    <dbReference type="NCBI Taxonomy" id="1606541"/>
    <lineage>
        <taxon>Eukaryota</taxon>
        <taxon>Sar</taxon>
        <taxon>Stramenopiles</taxon>
        <taxon>Ochrophyta</taxon>
        <taxon>Bolidophyceae</taxon>
        <taxon>Parmales</taxon>
        <taxon>Triparmaceae</taxon>
        <taxon>Triparma</taxon>
    </lineage>
</organism>
<proteinExistence type="predicted"/>
<dbReference type="GO" id="GO:0016020">
    <property type="term" value="C:membrane"/>
    <property type="evidence" value="ECO:0007669"/>
    <property type="project" value="UniProtKB-SubCell"/>
</dbReference>
<dbReference type="InterPro" id="IPR050307">
    <property type="entry name" value="Sterol_Desaturase_Related"/>
</dbReference>
<feature type="domain" description="Fatty acid hydroxylase" evidence="7">
    <location>
        <begin position="95"/>
        <end position="192"/>
    </location>
</feature>
<dbReference type="PANTHER" id="PTHR11863">
    <property type="entry name" value="STEROL DESATURASE"/>
    <property type="match status" value="1"/>
</dbReference>
<dbReference type="GO" id="GO:0005506">
    <property type="term" value="F:iron ion binding"/>
    <property type="evidence" value="ECO:0007669"/>
    <property type="project" value="InterPro"/>
</dbReference>
<feature type="compositionally biased region" description="Basic and acidic residues" evidence="5">
    <location>
        <begin position="270"/>
        <end position="288"/>
    </location>
</feature>
<evidence type="ECO:0000313" key="9">
    <source>
        <dbReference type="Proteomes" id="UP001165085"/>
    </source>
</evidence>
<accession>A0A9W7A2H6</accession>
<keyword evidence="2 6" id="KW-0812">Transmembrane</keyword>
<dbReference type="GO" id="GO:0016491">
    <property type="term" value="F:oxidoreductase activity"/>
    <property type="evidence" value="ECO:0007669"/>
    <property type="project" value="InterPro"/>
</dbReference>
<evidence type="ECO:0000256" key="4">
    <source>
        <dbReference type="ARBA" id="ARBA00023136"/>
    </source>
</evidence>
<reference evidence="9" key="1">
    <citation type="journal article" date="2023" name="Commun. Biol.">
        <title>Genome analysis of Parmales, the sister group of diatoms, reveals the evolutionary specialization of diatoms from phago-mixotrophs to photoautotrophs.</title>
        <authorList>
            <person name="Ban H."/>
            <person name="Sato S."/>
            <person name="Yoshikawa S."/>
            <person name="Yamada K."/>
            <person name="Nakamura Y."/>
            <person name="Ichinomiya M."/>
            <person name="Sato N."/>
            <person name="Blanc-Mathieu R."/>
            <person name="Endo H."/>
            <person name="Kuwata A."/>
            <person name="Ogata H."/>
        </authorList>
    </citation>
    <scope>NUCLEOTIDE SEQUENCE [LARGE SCALE GENOMIC DNA]</scope>
    <source>
        <strain evidence="9">NIES 3701</strain>
    </source>
</reference>
<evidence type="ECO:0000256" key="5">
    <source>
        <dbReference type="SAM" id="MobiDB-lite"/>
    </source>
</evidence>
<dbReference type="InterPro" id="IPR006694">
    <property type="entry name" value="Fatty_acid_hydroxylase"/>
</dbReference>
<comment type="caution">
    <text evidence="8">The sequence shown here is derived from an EMBL/GenBank/DDBJ whole genome shotgun (WGS) entry which is preliminary data.</text>
</comment>
<evidence type="ECO:0000256" key="6">
    <source>
        <dbReference type="SAM" id="Phobius"/>
    </source>
</evidence>
<comment type="subcellular location">
    <subcellularLocation>
        <location evidence="1">Membrane</location>
    </subcellularLocation>
</comment>
<evidence type="ECO:0000256" key="1">
    <source>
        <dbReference type="ARBA" id="ARBA00004370"/>
    </source>
</evidence>
<keyword evidence="4 6" id="KW-0472">Membrane</keyword>
<evidence type="ECO:0000256" key="3">
    <source>
        <dbReference type="ARBA" id="ARBA00022989"/>
    </source>
</evidence>
<evidence type="ECO:0000313" key="8">
    <source>
        <dbReference type="EMBL" id="GMH61702.1"/>
    </source>
</evidence>
<gene>
    <name evidence="8" type="ORF">TrST_g13004</name>
</gene>
<name>A0A9W7A2H6_9STRA</name>
<feature type="region of interest" description="Disordered" evidence="5">
    <location>
        <begin position="270"/>
        <end position="307"/>
    </location>
</feature>
<evidence type="ECO:0000256" key="2">
    <source>
        <dbReference type="ARBA" id="ARBA00022692"/>
    </source>
</evidence>
<keyword evidence="9" id="KW-1185">Reference proteome</keyword>
<keyword evidence="3 6" id="KW-1133">Transmembrane helix</keyword>
<dbReference type="Pfam" id="PF04116">
    <property type="entry name" value="FA_hydroxylase"/>
    <property type="match status" value="1"/>
</dbReference>
<dbReference type="AlphaFoldDB" id="A0A9W7A2H6"/>
<evidence type="ECO:0000259" key="7">
    <source>
        <dbReference type="Pfam" id="PF04116"/>
    </source>
</evidence>
<protein>
    <recommendedName>
        <fullName evidence="7">Fatty acid hydroxylase domain-containing protein</fullName>
    </recommendedName>
</protein>
<feature type="transmembrane region" description="Helical" evidence="6">
    <location>
        <begin position="21"/>
        <end position="44"/>
    </location>
</feature>
<dbReference type="GO" id="GO:0008610">
    <property type="term" value="P:lipid biosynthetic process"/>
    <property type="evidence" value="ECO:0007669"/>
    <property type="project" value="InterPro"/>
</dbReference>